<evidence type="ECO:0000313" key="3">
    <source>
        <dbReference type="Proteomes" id="UP000301751"/>
    </source>
</evidence>
<protein>
    <submittedName>
        <fullName evidence="2">Uncharacterized protein</fullName>
    </submittedName>
</protein>
<evidence type="ECO:0000256" key="1">
    <source>
        <dbReference type="SAM" id="MobiDB-lite"/>
    </source>
</evidence>
<dbReference type="EMBL" id="BJCL01000008">
    <property type="protein sequence ID" value="GCL64251.1"/>
    <property type="molecule type" value="Genomic_DNA"/>
</dbReference>
<accession>A0A480AS64</accession>
<dbReference type="AlphaFoldDB" id="A0A480AS64"/>
<name>A0A480AS64_9BURK</name>
<proteinExistence type="predicted"/>
<dbReference type="Proteomes" id="UP000301751">
    <property type="component" value="Unassembled WGS sequence"/>
</dbReference>
<sequence length="87" mass="8751">MSCIPEPPHMADLLRTAAPRGLAPLCLTLCRWLLAACVLGLAGCGGGGDSSEPAATTTAPTPPAPPASAAALAWDGAQATWDNVVWQ</sequence>
<keyword evidence="3" id="KW-1185">Reference proteome</keyword>
<organism evidence="2 3">
    <name type="scientific">Pseudaquabacterium pictum</name>
    <dbReference type="NCBI Taxonomy" id="2315236"/>
    <lineage>
        <taxon>Bacteria</taxon>
        <taxon>Pseudomonadati</taxon>
        <taxon>Pseudomonadota</taxon>
        <taxon>Betaproteobacteria</taxon>
        <taxon>Burkholderiales</taxon>
        <taxon>Sphaerotilaceae</taxon>
        <taxon>Pseudaquabacterium</taxon>
    </lineage>
</organism>
<reference evidence="3" key="1">
    <citation type="submission" date="2019-03" db="EMBL/GenBank/DDBJ databases">
        <title>Aquabacterium pictum sp.nov., the first bacteriochlorophyll a-containing freshwater bacterium in the genus Aquabacterium of the class Betaproteobacteria.</title>
        <authorList>
            <person name="Hirose S."/>
            <person name="Tank M."/>
            <person name="Hara E."/>
            <person name="Tamaki H."/>
            <person name="Takaichi S."/>
            <person name="Haruta S."/>
            <person name="Hanada S."/>
        </authorList>
    </citation>
    <scope>NUCLEOTIDE SEQUENCE [LARGE SCALE GENOMIC DNA]</scope>
    <source>
        <strain evidence="3">W35</strain>
    </source>
</reference>
<feature type="region of interest" description="Disordered" evidence="1">
    <location>
        <begin position="47"/>
        <end position="69"/>
    </location>
</feature>
<gene>
    <name evidence="2" type="ORF">AQPW35_33320</name>
</gene>
<evidence type="ECO:0000313" key="2">
    <source>
        <dbReference type="EMBL" id="GCL64251.1"/>
    </source>
</evidence>
<comment type="caution">
    <text evidence="2">The sequence shown here is derived from an EMBL/GenBank/DDBJ whole genome shotgun (WGS) entry which is preliminary data.</text>
</comment>